<comment type="caution">
    <text evidence="5">The sequence shown here is derived from an EMBL/GenBank/DDBJ whole genome shotgun (WGS) entry which is preliminary data.</text>
</comment>
<feature type="domain" description="Lsr2 DNA-binding" evidence="4">
    <location>
        <begin position="77"/>
        <end position="111"/>
    </location>
</feature>
<protein>
    <submittedName>
        <fullName evidence="5">Lsr2 family protein</fullName>
    </submittedName>
</protein>
<evidence type="ECO:0000313" key="5">
    <source>
        <dbReference type="EMBL" id="RJL22553.1"/>
    </source>
</evidence>
<dbReference type="GO" id="GO:0003677">
    <property type="term" value="F:DNA binding"/>
    <property type="evidence" value="ECO:0007669"/>
    <property type="project" value="UniProtKB-KW"/>
</dbReference>
<gene>
    <name evidence="5" type="ORF">D5H75_35650</name>
</gene>
<dbReference type="EMBL" id="QZEY01000022">
    <property type="protein sequence ID" value="RJL22553.1"/>
    <property type="molecule type" value="Genomic_DNA"/>
</dbReference>
<dbReference type="Pfam" id="PF11774">
    <property type="entry name" value="Lsr2"/>
    <property type="match status" value="1"/>
</dbReference>
<keyword evidence="1" id="KW-0238">DNA-binding</keyword>
<dbReference type="InterPro" id="IPR036625">
    <property type="entry name" value="E3-bd_dom_sf"/>
</dbReference>
<dbReference type="Proteomes" id="UP000265768">
    <property type="component" value="Unassembled WGS sequence"/>
</dbReference>
<evidence type="ECO:0000259" key="4">
    <source>
        <dbReference type="Pfam" id="PF23359"/>
    </source>
</evidence>
<dbReference type="GO" id="GO:0016746">
    <property type="term" value="F:acyltransferase activity"/>
    <property type="evidence" value="ECO:0007669"/>
    <property type="project" value="InterPro"/>
</dbReference>
<evidence type="ECO:0000256" key="2">
    <source>
        <dbReference type="SAM" id="MobiDB-lite"/>
    </source>
</evidence>
<evidence type="ECO:0000256" key="1">
    <source>
        <dbReference type="ARBA" id="ARBA00023125"/>
    </source>
</evidence>
<dbReference type="InterPro" id="IPR042261">
    <property type="entry name" value="Lsr2-like_dimerization"/>
</dbReference>
<proteinExistence type="predicted"/>
<dbReference type="Pfam" id="PF23359">
    <property type="entry name" value="Lsr2_DNA-bd"/>
    <property type="match status" value="1"/>
</dbReference>
<dbReference type="Gene3D" id="4.10.320.10">
    <property type="entry name" value="E3-binding domain"/>
    <property type="match status" value="1"/>
</dbReference>
<dbReference type="InterPro" id="IPR055370">
    <property type="entry name" value="Lsr2_DNA-bd"/>
</dbReference>
<evidence type="ECO:0000259" key="3">
    <source>
        <dbReference type="Pfam" id="PF11774"/>
    </source>
</evidence>
<dbReference type="AlphaFoldDB" id="A0A3A4AMT4"/>
<feature type="region of interest" description="Disordered" evidence="2">
    <location>
        <begin position="59"/>
        <end position="83"/>
    </location>
</feature>
<sequence>MAKKVVQLLFCDLHDDDVKGVETIQFALDGTGYEVDVCEKHGIELRERLQPFVDQGRRSAGARRAVRGARGSRAGSGREHSAKIRAWAREQGMQVSERGRISAQIVEQYELAH</sequence>
<feature type="domain" description="Lsr2 dimerization" evidence="3">
    <location>
        <begin position="1"/>
        <end position="59"/>
    </location>
</feature>
<evidence type="ECO:0000313" key="6">
    <source>
        <dbReference type="Proteomes" id="UP000265768"/>
    </source>
</evidence>
<dbReference type="InterPro" id="IPR024412">
    <property type="entry name" value="Lsr2_dim_dom"/>
</dbReference>
<name>A0A3A4AMT4_9ACTN</name>
<dbReference type="RefSeq" id="WP_119931009.1">
    <property type="nucleotide sequence ID" value="NZ_QZEY01000022.1"/>
</dbReference>
<reference evidence="5 6" key="1">
    <citation type="submission" date="2018-09" db="EMBL/GenBank/DDBJ databases">
        <title>YIM 75507 draft genome.</title>
        <authorList>
            <person name="Tang S."/>
            <person name="Feng Y."/>
        </authorList>
    </citation>
    <scope>NUCLEOTIDE SEQUENCE [LARGE SCALE GENOMIC DNA]</scope>
    <source>
        <strain evidence="5 6">YIM 75507</strain>
    </source>
</reference>
<dbReference type="Gene3D" id="3.30.60.230">
    <property type="entry name" value="Lsr2, dimerization domain"/>
    <property type="match status" value="1"/>
</dbReference>
<accession>A0A3A4AMT4</accession>
<organism evidence="5 6">
    <name type="scientific">Bailinhaonella thermotolerans</name>
    <dbReference type="NCBI Taxonomy" id="1070861"/>
    <lineage>
        <taxon>Bacteria</taxon>
        <taxon>Bacillati</taxon>
        <taxon>Actinomycetota</taxon>
        <taxon>Actinomycetes</taxon>
        <taxon>Streptosporangiales</taxon>
        <taxon>Streptosporangiaceae</taxon>
        <taxon>Bailinhaonella</taxon>
    </lineage>
</organism>
<keyword evidence="6" id="KW-1185">Reference proteome</keyword>
<dbReference type="OrthoDB" id="4113332at2"/>